<reference evidence="1" key="1">
    <citation type="submission" date="2016-10" db="EMBL/GenBank/DDBJ databases">
        <title>Sequence of Gallionella enrichment culture.</title>
        <authorList>
            <person name="Poehlein A."/>
            <person name="Muehling M."/>
            <person name="Daniel R."/>
        </authorList>
    </citation>
    <scope>NUCLEOTIDE SEQUENCE</scope>
</reference>
<organism evidence="1">
    <name type="scientific">mine drainage metagenome</name>
    <dbReference type="NCBI Taxonomy" id="410659"/>
    <lineage>
        <taxon>unclassified sequences</taxon>
        <taxon>metagenomes</taxon>
        <taxon>ecological metagenomes</taxon>
    </lineage>
</organism>
<proteinExistence type="predicted"/>
<dbReference type="EMBL" id="MLJW01002855">
    <property type="protein sequence ID" value="OIQ73473.1"/>
    <property type="molecule type" value="Genomic_DNA"/>
</dbReference>
<protein>
    <submittedName>
        <fullName evidence="1">Uncharacterized protein</fullName>
    </submittedName>
</protein>
<sequence>MVFEINAILCRNRAHRTQKLKTHCNQAEERSKCVLALVR</sequence>
<gene>
    <name evidence="1" type="ORF">GALL_448870</name>
</gene>
<comment type="caution">
    <text evidence="1">The sequence shown here is derived from an EMBL/GenBank/DDBJ whole genome shotgun (WGS) entry which is preliminary data.</text>
</comment>
<name>A0A1J5PPR4_9ZZZZ</name>
<accession>A0A1J5PPR4</accession>
<dbReference type="AlphaFoldDB" id="A0A1J5PPR4"/>
<evidence type="ECO:0000313" key="1">
    <source>
        <dbReference type="EMBL" id="OIQ73473.1"/>
    </source>
</evidence>